<keyword evidence="7" id="KW-1185">Reference proteome</keyword>
<evidence type="ECO:0000313" key="7">
    <source>
        <dbReference type="Proteomes" id="UP000638648"/>
    </source>
</evidence>
<dbReference type="Pfam" id="PF01638">
    <property type="entry name" value="HxlR"/>
    <property type="match status" value="1"/>
</dbReference>
<sequence>MTGPATAAPSAPSAPATPASPLSGPSGCRAREVLDLVAGKWSLAVVDTLGAGPMRFSELKRAIGGISQRMLTVTLRGLERDGILTRTVYAVMPPNVTYELTTMGRTLLEATRPVVQWSLENIAAIDAARAEFDASAEPS</sequence>
<protein>
    <submittedName>
        <fullName evidence="6">DNA-binding HxlR family transcriptional regulator</fullName>
    </submittedName>
</protein>
<feature type="region of interest" description="Disordered" evidence="4">
    <location>
        <begin position="1"/>
        <end position="24"/>
    </location>
</feature>
<name>A0A927MS43_9ACTN</name>
<keyword evidence="2 6" id="KW-0238">DNA-binding</keyword>
<organism evidence="6 7">
    <name type="scientific">Actinopolymorpha pittospori</name>
    <dbReference type="NCBI Taxonomy" id="648752"/>
    <lineage>
        <taxon>Bacteria</taxon>
        <taxon>Bacillati</taxon>
        <taxon>Actinomycetota</taxon>
        <taxon>Actinomycetes</taxon>
        <taxon>Propionibacteriales</taxon>
        <taxon>Actinopolymorphaceae</taxon>
        <taxon>Actinopolymorpha</taxon>
    </lineage>
</organism>
<proteinExistence type="predicted"/>
<evidence type="ECO:0000256" key="2">
    <source>
        <dbReference type="ARBA" id="ARBA00023125"/>
    </source>
</evidence>
<evidence type="ECO:0000259" key="5">
    <source>
        <dbReference type="PROSITE" id="PS51118"/>
    </source>
</evidence>
<feature type="domain" description="HTH hxlR-type" evidence="5">
    <location>
        <begin position="28"/>
        <end position="126"/>
    </location>
</feature>
<dbReference type="RefSeq" id="WP_192750091.1">
    <property type="nucleotide sequence ID" value="NZ_BAABJL010000035.1"/>
</dbReference>
<gene>
    <name evidence="6" type="ORF">HEB94_002718</name>
</gene>
<dbReference type="Gene3D" id="1.10.10.10">
    <property type="entry name" value="Winged helix-like DNA-binding domain superfamily/Winged helix DNA-binding domain"/>
    <property type="match status" value="1"/>
</dbReference>
<dbReference type="InterPro" id="IPR002577">
    <property type="entry name" value="HTH_HxlR"/>
</dbReference>
<comment type="caution">
    <text evidence="6">The sequence shown here is derived from an EMBL/GenBank/DDBJ whole genome shotgun (WGS) entry which is preliminary data.</text>
</comment>
<evidence type="ECO:0000256" key="3">
    <source>
        <dbReference type="ARBA" id="ARBA00023163"/>
    </source>
</evidence>
<dbReference type="PROSITE" id="PS51118">
    <property type="entry name" value="HTH_HXLR"/>
    <property type="match status" value="1"/>
</dbReference>
<dbReference type="InterPro" id="IPR036390">
    <property type="entry name" value="WH_DNA-bd_sf"/>
</dbReference>
<dbReference type="EMBL" id="JADBEM010000001">
    <property type="protein sequence ID" value="MBE1605870.1"/>
    <property type="molecule type" value="Genomic_DNA"/>
</dbReference>
<dbReference type="PANTHER" id="PTHR33204">
    <property type="entry name" value="TRANSCRIPTIONAL REGULATOR, MARR FAMILY"/>
    <property type="match status" value="1"/>
</dbReference>
<evidence type="ECO:0000256" key="1">
    <source>
        <dbReference type="ARBA" id="ARBA00023015"/>
    </source>
</evidence>
<dbReference type="GO" id="GO:0003677">
    <property type="term" value="F:DNA binding"/>
    <property type="evidence" value="ECO:0007669"/>
    <property type="project" value="UniProtKB-KW"/>
</dbReference>
<dbReference type="Proteomes" id="UP000638648">
    <property type="component" value="Unassembled WGS sequence"/>
</dbReference>
<evidence type="ECO:0000256" key="4">
    <source>
        <dbReference type="SAM" id="MobiDB-lite"/>
    </source>
</evidence>
<accession>A0A927MS43</accession>
<evidence type="ECO:0000313" key="6">
    <source>
        <dbReference type="EMBL" id="MBE1605870.1"/>
    </source>
</evidence>
<dbReference type="PANTHER" id="PTHR33204:SF39">
    <property type="entry name" value="TRANSCRIPTIONAL REGULATORY PROTEIN"/>
    <property type="match status" value="1"/>
</dbReference>
<dbReference type="InterPro" id="IPR036388">
    <property type="entry name" value="WH-like_DNA-bd_sf"/>
</dbReference>
<keyword evidence="1" id="KW-0805">Transcription regulation</keyword>
<dbReference type="AlphaFoldDB" id="A0A927MS43"/>
<reference evidence="6" key="1">
    <citation type="submission" date="2020-10" db="EMBL/GenBank/DDBJ databases">
        <title>Sequencing the genomes of 1000 actinobacteria strains.</title>
        <authorList>
            <person name="Klenk H.-P."/>
        </authorList>
    </citation>
    <scope>NUCLEOTIDE SEQUENCE</scope>
    <source>
        <strain evidence="6">DSM 45354</strain>
    </source>
</reference>
<keyword evidence="3" id="KW-0804">Transcription</keyword>
<dbReference type="SUPFAM" id="SSF46785">
    <property type="entry name" value="Winged helix' DNA-binding domain"/>
    <property type="match status" value="1"/>
</dbReference>